<feature type="transmembrane region" description="Helical" evidence="4">
    <location>
        <begin position="369"/>
        <end position="388"/>
    </location>
</feature>
<feature type="transmembrane region" description="Helical" evidence="4">
    <location>
        <begin position="340"/>
        <end position="363"/>
    </location>
</feature>
<proteinExistence type="predicted"/>
<feature type="transmembrane region" description="Helical" evidence="4">
    <location>
        <begin position="308"/>
        <end position="328"/>
    </location>
</feature>
<dbReference type="Gene3D" id="1.20.1250.20">
    <property type="entry name" value="MFS general substrate transporter like domains"/>
    <property type="match status" value="2"/>
</dbReference>
<comment type="caution">
    <text evidence="6">The sequence shown here is derived from an EMBL/GenBank/DDBJ whole genome shotgun (WGS) entry which is preliminary data.</text>
</comment>
<feature type="transmembrane region" description="Helical" evidence="4">
    <location>
        <begin position="14"/>
        <end position="34"/>
    </location>
</feature>
<dbReference type="EMBL" id="JACHXI010000002">
    <property type="protein sequence ID" value="MBB3102213.1"/>
    <property type="molecule type" value="Genomic_DNA"/>
</dbReference>
<evidence type="ECO:0000259" key="5">
    <source>
        <dbReference type="PROSITE" id="PS50850"/>
    </source>
</evidence>
<name>A0A839T3A2_AZOMA</name>
<evidence type="ECO:0000313" key="7">
    <source>
        <dbReference type="Proteomes" id="UP000549250"/>
    </source>
</evidence>
<dbReference type="InterPro" id="IPR020846">
    <property type="entry name" value="MFS_dom"/>
</dbReference>
<keyword evidence="7" id="KW-1185">Reference proteome</keyword>
<protein>
    <submittedName>
        <fullName evidence="6">Putative MFS family arabinose efflux permease</fullName>
    </submittedName>
</protein>
<evidence type="ECO:0000256" key="2">
    <source>
        <dbReference type="ARBA" id="ARBA00022989"/>
    </source>
</evidence>
<feature type="transmembrane region" description="Helical" evidence="4">
    <location>
        <begin position="54"/>
        <end position="72"/>
    </location>
</feature>
<dbReference type="PANTHER" id="PTHR23537:SF1">
    <property type="entry name" value="SUGAR TRANSPORTER"/>
    <property type="match status" value="1"/>
</dbReference>
<keyword evidence="3 4" id="KW-0472">Membrane</keyword>
<dbReference type="InterPro" id="IPR010645">
    <property type="entry name" value="MFS_4"/>
</dbReference>
<feature type="transmembrane region" description="Helical" evidence="4">
    <location>
        <begin position="218"/>
        <end position="238"/>
    </location>
</feature>
<feature type="transmembrane region" description="Helical" evidence="4">
    <location>
        <begin position="143"/>
        <end position="165"/>
    </location>
</feature>
<organism evidence="6 7">
    <name type="scientific">Azomonas macrocytogenes</name>
    <name type="common">Azotobacter macrocytogenes</name>
    <dbReference type="NCBI Taxonomy" id="69962"/>
    <lineage>
        <taxon>Bacteria</taxon>
        <taxon>Pseudomonadati</taxon>
        <taxon>Pseudomonadota</taxon>
        <taxon>Gammaproteobacteria</taxon>
        <taxon>Pseudomonadales</taxon>
        <taxon>Pseudomonadaceae</taxon>
        <taxon>Azomonas</taxon>
    </lineage>
</organism>
<dbReference type="SUPFAM" id="SSF103473">
    <property type="entry name" value="MFS general substrate transporter"/>
    <property type="match status" value="1"/>
</dbReference>
<evidence type="ECO:0000256" key="4">
    <source>
        <dbReference type="SAM" id="Phobius"/>
    </source>
</evidence>
<feature type="transmembrane region" description="Helical" evidence="4">
    <location>
        <begin position="84"/>
        <end position="103"/>
    </location>
</feature>
<accession>A0A839T3A2</accession>
<dbReference type="PANTHER" id="PTHR23537">
    <property type="match status" value="1"/>
</dbReference>
<feature type="transmembrane region" description="Helical" evidence="4">
    <location>
        <begin position="250"/>
        <end position="273"/>
    </location>
</feature>
<evidence type="ECO:0000256" key="1">
    <source>
        <dbReference type="ARBA" id="ARBA00022692"/>
    </source>
</evidence>
<gene>
    <name evidence="6" type="ORF">FHR87_000586</name>
</gene>
<dbReference type="GO" id="GO:0005886">
    <property type="term" value="C:plasma membrane"/>
    <property type="evidence" value="ECO:0007669"/>
    <property type="project" value="TreeGrafter"/>
</dbReference>
<dbReference type="PROSITE" id="PS50850">
    <property type="entry name" value="MFS"/>
    <property type="match status" value="1"/>
</dbReference>
<dbReference type="GO" id="GO:0022857">
    <property type="term" value="F:transmembrane transporter activity"/>
    <property type="evidence" value="ECO:0007669"/>
    <property type="project" value="InterPro"/>
</dbReference>
<dbReference type="Proteomes" id="UP000549250">
    <property type="component" value="Unassembled WGS sequence"/>
</dbReference>
<dbReference type="AlphaFoldDB" id="A0A839T3A2"/>
<dbReference type="RefSeq" id="WP_183165216.1">
    <property type="nucleotide sequence ID" value="NZ_JACHXI010000002.1"/>
</dbReference>
<dbReference type="Pfam" id="PF06779">
    <property type="entry name" value="MFS_4"/>
    <property type="match status" value="1"/>
</dbReference>
<dbReference type="InterPro" id="IPR036259">
    <property type="entry name" value="MFS_trans_sf"/>
</dbReference>
<sequence length="403" mass="42158">MSIEQRSSSSQESVWPYIFAGLCASLISIGLARFAYTPLIPSLIQSGWFTQYEVVYLSAANLAGYLIGALIGNPIAYRISNTRALKLMLGLVTLSFFACAYPLSITWFFSWRLLSGIAGGAVMVLVASAILPHIAPAKRGAASGAIFLGIGVGIAGSGTVVPALLSQGLQNTWLGLGAIALVLTLASWKAWPTGHTDSSPTTLADGSNTEVQSSGLKLLFAQYALMAAGLVPAMVFLVDYVERGLGFSHHAAAIIWSMYGVGAMLGPVVYGMAADKLGPQKGVRTALLIQAAAVALLCGTNNSVMLGGLAIVIGSFPAGIVPLALARVHQLRTTHFHQRLAWSRATISFATFQAVAAVGYSMIFSATHGSYQALFTIATAVLLAALFLEPVASKLNRSRSFGG</sequence>
<evidence type="ECO:0000313" key="6">
    <source>
        <dbReference type="EMBL" id="MBB3102213.1"/>
    </source>
</evidence>
<keyword evidence="2 4" id="KW-1133">Transmembrane helix</keyword>
<evidence type="ECO:0000256" key="3">
    <source>
        <dbReference type="ARBA" id="ARBA00023136"/>
    </source>
</evidence>
<feature type="domain" description="Major facilitator superfamily (MFS) profile" evidence="5">
    <location>
        <begin position="18"/>
        <end position="396"/>
    </location>
</feature>
<reference evidence="6 7" key="1">
    <citation type="submission" date="2020-08" db="EMBL/GenBank/DDBJ databases">
        <title>Genomic Encyclopedia of Type Strains, Phase III (KMG-III): the genomes of soil and plant-associated and newly described type strains.</title>
        <authorList>
            <person name="Whitman W."/>
        </authorList>
    </citation>
    <scope>NUCLEOTIDE SEQUENCE [LARGE SCALE GENOMIC DNA]</scope>
    <source>
        <strain evidence="6 7">CECT 4462</strain>
    </source>
</reference>
<feature type="transmembrane region" description="Helical" evidence="4">
    <location>
        <begin position="109"/>
        <end position="131"/>
    </location>
</feature>
<keyword evidence="1 4" id="KW-0812">Transmembrane</keyword>